<proteinExistence type="predicted"/>
<dbReference type="RefSeq" id="WP_187725677.1">
    <property type="nucleotide sequence ID" value="NZ_CP060783.1"/>
</dbReference>
<keyword evidence="1" id="KW-0472">Membrane</keyword>
<feature type="transmembrane region" description="Helical" evidence="1">
    <location>
        <begin position="20"/>
        <end position="38"/>
    </location>
</feature>
<dbReference type="AlphaFoldDB" id="A0A7H0GPC3"/>
<organism evidence="2 3">
    <name type="scientific">Diaphorobacter aerolatus</name>
    <dbReference type="NCBI Taxonomy" id="1288495"/>
    <lineage>
        <taxon>Bacteria</taxon>
        <taxon>Pseudomonadati</taxon>
        <taxon>Pseudomonadota</taxon>
        <taxon>Betaproteobacteria</taxon>
        <taxon>Burkholderiales</taxon>
        <taxon>Comamonadaceae</taxon>
        <taxon>Diaphorobacter</taxon>
    </lineage>
</organism>
<name>A0A7H0GPC3_9BURK</name>
<gene>
    <name evidence="2" type="ORF">H9K75_10100</name>
</gene>
<evidence type="ECO:0000313" key="2">
    <source>
        <dbReference type="EMBL" id="QNP50139.1"/>
    </source>
</evidence>
<keyword evidence="1" id="KW-0812">Transmembrane</keyword>
<feature type="transmembrane region" description="Helical" evidence="1">
    <location>
        <begin position="45"/>
        <end position="65"/>
    </location>
</feature>
<protein>
    <submittedName>
        <fullName evidence="2">Uncharacterized protein</fullName>
    </submittedName>
</protein>
<feature type="transmembrane region" description="Helical" evidence="1">
    <location>
        <begin position="128"/>
        <end position="147"/>
    </location>
</feature>
<dbReference type="Proteomes" id="UP000516028">
    <property type="component" value="Chromosome"/>
</dbReference>
<reference evidence="2 3" key="1">
    <citation type="submission" date="2020-08" db="EMBL/GenBank/DDBJ databases">
        <title>Genome sequence of Diaphorobacter aerolatus KACC 16536T.</title>
        <authorList>
            <person name="Hyun D.-W."/>
            <person name="Bae J.-W."/>
        </authorList>
    </citation>
    <scope>NUCLEOTIDE SEQUENCE [LARGE SCALE GENOMIC DNA]</scope>
    <source>
        <strain evidence="2 3">KACC 16536</strain>
    </source>
</reference>
<evidence type="ECO:0000313" key="3">
    <source>
        <dbReference type="Proteomes" id="UP000516028"/>
    </source>
</evidence>
<keyword evidence="3" id="KW-1185">Reference proteome</keyword>
<sequence>MTTTAMHLHVLSRLLRHADSVLKSAYLAFAFTLLAWLLGSGESKVCYVLVVLSLLLMAAQHYVAIRVMFDADLLAQLARMIDSGTSERGALQALDQSLLHFGLMPEAKLGRDWQLRFRGCLRLFKCQVALLVAQYGVMMAALLLCTMRPL</sequence>
<evidence type="ECO:0000256" key="1">
    <source>
        <dbReference type="SAM" id="Phobius"/>
    </source>
</evidence>
<dbReference type="KEGG" id="daer:H9K75_10100"/>
<keyword evidence="1" id="KW-1133">Transmembrane helix</keyword>
<accession>A0A7H0GPC3</accession>
<dbReference type="EMBL" id="CP060783">
    <property type="protein sequence ID" value="QNP50139.1"/>
    <property type="molecule type" value="Genomic_DNA"/>
</dbReference>